<name>A0A5B7KEU9_PORTR</name>
<dbReference type="PANTHER" id="PTHR23278:SF19">
    <property type="entry name" value="OBSCURIN"/>
    <property type="match status" value="1"/>
</dbReference>
<organism evidence="2 3">
    <name type="scientific">Portunus trituberculatus</name>
    <name type="common">Swimming crab</name>
    <name type="synonym">Neptunus trituberculatus</name>
    <dbReference type="NCBI Taxonomy" id="210409"/>
    <lineage>
        <taxon>Eukaryota</taxon>
        <taxon>Metazoa</taxon>
        <taxon>Ecdysozoa</taxon>
        <taxon>Arthropoda</taxon>
        <taxon>Crustacea</taxon>
        <taxon>Multicrustacea</taxon>
        <taxon>Malacostraca</taxon>
        <taxon>Eumalacostraca</taxon>
        <taxon>Eucarida</taxon>
        <taxon>Decapoda</taxon>
        <taxon>Pleocyemata</taxon>
        <taxon>Brachyura</taxon>
        <taxon>Eubrachyura</taxon>
        <taxon>Portunoidea</taxon>
        <taxon>Portunidae</taxon>
        <taxon>Portuninae</taxon>
        <taxon>Portunus</taxon>
    </lineage>
</organism>
<keyword evidence="3" id="KW-1185">Reference proteome</keyword>
<dbReference type="PANTHER" id="PTHR23278">
    <property type="entry name" value="SIDESTEP PROTEIN"/>
    <property type="match status" value="1"/>
</dbReference>
<feature type="transmembrane region" description="Helical" evidence="1">
    <location>
        <begin position="79"/>
        <end position="99"/>
    </location>
</feature>
<dbReference type="AlphaFoldDB" id="A0A5B7KEU9"/>
<dbReference type="Proteomes" id="UP000324222">
    <property type="component" value="Unassembled WGS sequence"/>
</dbReference>
<dbReference type="EMBL" id="VSRR010147338">
    <property type="protein sequence ID" value="MPD05710.1"/>
    <property type="molecule type" value="Genomic_DNA"/>
</dbReference>
<reference evidence="2 3" key="1">
    <citation type="submission" date="2019-05" db="EMBL/GenBank/DDBJ databases">
        <title>Another draft genome of Portunus trituberculatus and its Hox gene families provides insights of decapod evolution.</title>
        <authorList>
            <person name="Jeong J.-H."/>
            <person name="Song I."/>
            <person name="Kim S."/>
            <person name="Choi T."/>
            <person name="Kim D."/>
            <person name="Ryu S."/>
            <person name="Kim W."/>
        </authorList>
    </citation>
    <scope>NUCLEOTIDE SEQUENCE [LARGE SCALE GENOMIC DNA]</scope>
    <source>
        <tissue evidence="2">Muscle</tissue>
    </source>
</reference>
<keyword evidence="1" id="KW-1133">Transmembrane helix</keyword>
<evidence type="ECO:0000256" key="1">
    <source>
        <dbReference type="SAM" id="Phobius"/>
    </source>
</evidence>
<protein>
    <recommendedName>
        <fullName evidence="4">Down syndrome cell adhesion molecule-like protein Dscam2</fullName>
    </recommendedName>
</protein>
<keyword evidence="1" id="KW-0812">Transmembrane</keyword>
<dbReference type="SUPFAM" id="SSF48726">
    <property type="entry name" value="Immunoglobulin"/>
    <property type="match status" value="1"/>
</dbReference>
<evidence type="ECO:0000313" key="3">
    <source>
        <dbReference type="Proteomes" id="UP000324222"/>
    </source>
</evidence>
<dbReference type="InterPro" id="IPR036179">
    <property type="entry name" value="Ig-like_dom_sf"/>
</dbReference>
<dbReference type="OrthoDB" id="6376564at2759"/>
<dbReference type="InterPro" id="IPR013783">
    <property type="entry name" value="Ig-like_fold"/>
</dbReference>
<accession>A0A5B7KEU9</accession>
<comment type="caution">
    <text evidence="2">The sequence shown here is derived from an EMBL/GenBank/DDBJ whole genome shotgun (WGS) entry which is preliminary data.</text>
</comment>
<sequence length="100" mass="10980">MNSYLLHHLSHHLLHRLLHRLPQDAPLAHNVSAGIIVSNQSLVLQKVVRAQAGRYSCLAHNAVGTSASNTLRLDVKCKCVCVCVSVCVCVWTVFLSLLVQ</sequence>
<gene>
    <name evidence="2" type="ORF">E2C01_101470</name>
</gene>
<evidence type="ECO:0000313" key="2">
    <source>
        <dbReference type="EMBL" id="MPD05710.1"/>
    </source>
</evidence>
<proteinExistence type="predicted"/>
<evidence type="ECO:0008006" key="4">
    <source>
        <dbReference type="Google" id="ProtNLM"/>
    </source>
</evidence>
<keyword evidence="1" id="KW-0472">Membrane</keyword>
<dbReference type="Gene3D" id="2.60.40.10">
    <property type="entry name" value="Immunoglobulins"/>
    <property type="match status" value="1"/>
</dbReference>